<comment type="caution">
    <text evidence="1">The sequence shown here is derived from an EMBL/GenBank/DDBJ whole genome shotgun (WGS) entry which is preliminary data.</text>
</comment>
<dbReference type="AlphaFoldDB" id="A0A2S6GXG8"/>
<reference evidence="1 2" key="1">
    <citation type="submission" date="2018-02" db="EMBL/GenBank/DDBJ databases">
        <title>Subsurface microbial communities from deep shales in Ohio and West Virginia, USA.</title>
        <authorList>
            <person name="Wrighton K."/>
        </authorList>
    </citation>
    <scope>NUCLEOTIDE SEQUENCE [LARGE SCALE GENOMIC DNA]</scope>
    <source>
        <strain evidence="1 2">OWC-G53F</strain>
    </source>
</reference>
<sequence>MNTQQDIRWKQRYENLQSAYQRLQHAVQANAQTPNNDLIQMALIKAFEMTFELSWKTMKDYLKYNGIDVKLPREVIKQAFANDIIIDGQLWIDMLEDRNLMAHTYDESRALKAVSHICQRYMGGLEQLHQYLLARLA</sequence>
<name>A0A2S6GXG8_9GAMM</name>
<evidence type="ECO:0000313" key="1">
    <source>
        <dbReference type="EMBL" id="PPK69935.1"/>
    </source>
</evidence>
<keyword evidence="1" id="KW-0808">Transferase</keyword>
<organism evidence="1 2">
    <name type="scientific">Methylobacter tundripaludum</name>
    <dbReference type="NCBI Taxonomy" id="173365"/>
    <lineage>
        <taxon>Bacteria</taxon>
        <taxon>Pseudomonadati</taxon>
        <taxon>Pseudomonadota</taxon>
        <taxon>Gammaproteobacteria</taxon>
        <taxon>Methylococcales</taxon>
        <taxon>Methylococcaceae</taxon>
        <taxon>Methylobacter</taxon>
    </lineage>
</organism>
<dbReference type="OrthoDB" id="9810452at2"/>
<evidence type="ECO:0000313" key="2">
    <source>
        <dbReference type="Proteomes" id="UP000238071"/>
    </source>
</evidence>
<gene>
    <name evidence="1" type="ORF">B0F88_10933</name>
</gene>
<dbReference type="Pfam" id="PF08780">
    <property type="entry name" value="NTase_sub_bind"/>
    <property type="match status" value="1"/>
</dbReference>
<keyword evidence="2" id="KW-1185">Reference proteome</keyword>
<accession>A0A2S6GXG8</accession>
<proteinExistence type="predicted"/>
<dbReference type="SUPFAM" id="SSF81593">
    <property type="entry name" value="Nucleotidyltransferase substrate binding subunit/domain"/>
    <property type="match status" value="1"/>
</dbReference>
<dbReference type="Gene3D" id="1.20.120.330">
    <property type="entry name" value="Nucleotidyltransferases domain 2"/>
    <property type="match status" value="1"/>
</dbReference>
<dbReference type="NCBIfam" id="TIGR01987">
    <property type="entry name" value="HI0074"/>
    <property type="match status" value="1"/>
</dbReference>
<dbReference type="Proteomes" id="UP000238071">
    <property type="component" value="Unassembled WGS sequence"/>
</dbReference>
<dbReference type="InterPro" id="IPR010235">
    <property type="entry name" value="HepT"/>
</dbReference>
<protein>
    <submittedName>
        <fullName evidence="1">Nucleotidyltransferase substrate binding protein (TIGR01987 family)</fullName>
    </submittedName>
</protein>
<dbReference type="RefSeq" id="WP_104424116.1">
    <property type="nucleotide sequence ID" value="NZ_PTIY01000009.1"/>
</dbReference>
<dbReference type="GO" id="GO:0016740">
    <property type="term" value="F:transferase activity"/>
    <property type="evidence" value="ECO:0007669"/>
    <property type="project" value="UniProtKB-KW"/>
</dbReference>
<dbReference type="EMBL" id="PTIY01000009">
    <property type="protein sequence ID" value="PPK69935.1"/>
    <property type="molecule type" value="Genomic_DNA"/>
</dbReference>